<evidence type="ECO:0000313" key="2">
    <source>
        <dbReference type="Proteomes" id="UP000813385"/>
    </source>
</evidence>
<dbReference type="AlphaFoldDB" id="A0A8K0TDX9"/>
<name>A0A8K0TDX9_9PEZI</name>
<dbReference type="EMBL" id="JAGPXD010000004">
    <property type="protein sequence ID" value="KAH7358802.1"/>
    <property type="molecule type" value="Genomic_DNA"/>
</dbReference>
<proteinExistence type="predicted"/>
<accession>A0A8K0TDX9</accession>
<comment type="caution">
    <text evidence="1">The sequence shown here is derived from an EMBL/GenBank/DDBJ whole genome shotgun (WGS) entry which is preliminary data.</text>
</comment>
<reference evidence="1" key="1">
    <citation type="journal article" date="2021" name="Nat. Commun.">
        <title>Genetic determinants of endophytism in the Arabidopsis root mycobiome.</title>
        <authorList>
            <person name="Mesny F."/>
            <person name="Miyauchi S."/>
            <person name="Thiergart T."/>
            <person name="Pickel B."/>
            <person name="Atanasova L."/>
            <person name="Karlsson M."/>
            <person name="Huettel B."/>
            <person name="Barry K.W."/>
            <person name="Haridas S."/>
            <person name="Chen C."/>
            <person name="Bauer D."/>
            <person name="Andreopoulos W."/>
            <person name="Pangilinan J."/>
            <person name="LaButti K."/>
            <person name="Riley R."/>
            <person name="Lipzen A."/>
            <person name="Clum A."/>
            <person name="Drula E."/>
            <person name="Henrissat B."/>
            <person name="Kohler A."/>
            <person name="Grigoriev I.V."/>
            <person name="Martin F.M."/>
            <person name="Hacquard S."/>
        </authorList>
    </citation>
    <scope>NUCLEOTIDE SEQUENCE</scope>
    <source>
        <strain evidence="1">MPI-CAGE-AT-0016</strain>
    </source>
</reference>
<protein>
    <submittedName>
        <fullName evidence="1">Uncharacterized protein</fullName>
    </submittedName>
</protein>
<evidence type="ECO:0000313" key="1">
    <source>
        <dbReference type="EMBL" id="KAH7358802.1"/>
    </source>
</evidence>
<organism evidence="1 2">
    <name type="scientific">Plectosphaerella cucumerina</name>
    <dbReference type="NCBI Taxonomy" id="40658"/>
    <lineage>
        <taxon>Eukaryota</taxon>
        <taxon>Fungi</taxon>
        <taxon>Dikarya</taxon>
        <taxon>Ascomycota</taxon>
        <taxon>Pezizomycotina</taxon>
        <taxon>Sordariomycetes</taxon>
        <taxon>Hypocreomycetidae</taxon>
        <taxon>Glomerellales</taxon>
        <taxon>Plectosphaerellaceae</taxon>
        <taxon>Plectosphaerella</taxon>
    </lineage>
</organism>
<dbReference type="OrthoDB" id="4836151at2759"/>
<keyword evidence="2" id="KW-1185">Reference proteome</keyword>
<sequence length="142" mass="15231">MRLPCQLEMRPPIRHQDTVLRMRDDQQSITLYYSHKQTPEFSTPNNHSFTMKASNVLLALPALAYAAATPAAVTVEERQVPGLPLPQLNCILGITGITQCLPAGVELNPVNLLPSLVGCTLGIVLQAVACVAGGLPLPVPKN</sequence>
<dbReference type="Proteomes" id="UP000813385">
    <property type="component" value="Unassembled WGS sequence"/>
</dbReference>
<gene>
    <name evidence="1" type="ORF">B0T11DRAFT_341030</name>
</gene>